<evidence type="ECO:0000256" key="8">
    <source>
        <dbReference type="ARBA" id="ARBA00045705"/>
    </source>
</evidence>
<dbReference type="EC" id="1.1.1.141" evidence="3"/>
<name>A0AAV4XUG5_CAEEX</name>
<comment type="catalytic activity">
    <reaction evidence="13">
        <text>(11R)-hydroxy-(5Z,8Z,12E,14Z)-eicosatetraenoate + NAD(+) = 11-oxo-(5Z,8Z,12E,14Z)-eicosatetraenoate + NADH + H(+)</text>
        <dbReference type="Rhea" id="RHEA:48640"/>
        <dbReference type="ChEBI" id="CHEBI:15378"/>
        <dbReference type="ChEBI" id="CHEBI:57540"/>
        <dbReference type="ChEBI" id="CHEBI:57945"/>
        <dbReference type="ChEBI" id="CHEBI:78836"/>
        <dbReference type="ChEBI" id="CHEBI:90697"/>
    </reaction>
    <physiologicalReaction direction="left-to-right" evidence="13">
        <dbReference type="Rhea" id="RHEA:48641"/>
    </physiologicalReaction>
</comment>
<dbReference type="GO" id="GO:0016404">
    <property type="term" value="F:15-hydroxyprostaglandin dehydrogenase (NAD+) activity"/>
    <property type="evidence" value="ECO:0007669"/>
    <property type="project" value="UniProtKB-EC"/>
</dbReference>
<evidence type="ECO:0000256" key="13">
    <source>
        <dbReference type="ARBA" id="ARBA00048144"/>
    </source>
</evidence>
<evidence type="ECO:0000256" key="9">
    <source>
        <dbReference type="ARBA" id="ARBA00047325"/>
    </source>
</evidence>
<comment type="catalytic activity">
    <reaction evidence="15">
        <text>resolvin D2 + NAD(+) = 7-oxoresolvin D2 + NADH + H(+)</text>
        <dbReference type="Rhea" id="RHEA:53584"/>
        <dbReference type="ChEBI" id="CHEBI:15378"/>
        <dbReference type="ChEBI" id="CHEBI:57540"/>
        <dbReference type="ChEBI" id="CHEBI:57945"/>
        <dbReference type="ChEBI" id="CHEBI:133367"/>
        <dbReference type="ChEBI" id="CHEBI:137497"/>
    </reaction>
    <physiologicalReaction direction="left-to-right" evidence="15">
        <dbReference type="Rhea" id="RHEA:53585"/>
    </physiologicalReaction>
</comment>
<comment type="similarity">
    <text evidence="1 22">Belongs to the short-chain dehydrogenases/reductases (SDR) family.</text>
</comment>
<evidence type="ECO:0000256" key="5">
    <source>
        <dbReference type="ARBA" id="ARBA00040276"/>
    </source>
</evidence>
<comment type="catalytic activity">
    <reaction evidence="10">
        <text>resolvin D1 + NAD(+) = 8-oxoresolvin D1 + NADH + H(+)</text>
        <dbReference type="Rhea" id="RHEA:50124"/>
        <dbReference type="ChEBI" id="CHEBI:15378"/>
        <dbReference type="ChEBI" id="CHEBI:57540"/>
        <dbReference type="ChEBI" id="CHEBI:57945"/>
        <dbReference type="ChEBI" id="CHEBI:132079"/>
        <dbReference type="ChEBI" id="CHEBI:132080"/>
    </reaction>
    <physiologicalReaction direction="left-to-right" evidence="10">
        <dbReference type="Rhea" id="RHEA:50125"/>
    </physiologicalReaction>
</comment>
<dbReference type="PROSITE" id="PS00061">
    <property type="entry name" value="ADH_SHORT"/>
    <property type="match status" value="1"/>
</dbReference>
<dbReference type="AlphaFoldDB" id="A0AAV4XUG5"/>
<keyword evidence="24" id="KW-1185">Reference proteome</keyword>
<evidence type="ECO:0000256" key="6">
    <source>
        <dbReference type="ARBA" id="ARBA00041812"/>
    </source>
</evidence>
<evidence type="ECO:0000256" key="3">
    <source>
        <dbReference type="ARBA" id="ARBA00038968"/>
    </source>
</evidence>
<evidence type="ECO:0000256" key="18">
    <source>
        <dbReference type="ARBA" id="ARBA00048739"/>
    </source>
</evidence>
<evidence type="ECO:0000256" key="22">
    <source>
        <dbReference type="RuleBase" id="RU000363"/>
    </source>
</evidence>
<dbReference type="GO" id="GO:0047034">
    <property type="term" value="F:15-hydroxyicosatetraenoate dehydrogenase activity"/>
    <property type="evidence" value="ECO:0007669"/>
    <property type="project" value="UniProtKB-EC"/>
</dbReference>
<comment type="function">
    <text evidence="8">Catalyzes the NAD-dependent dehydrogenation (oxidation) of a broad array of hydroxylated polyunsaturated fatty acids (mainly eicosanoids and docosanoids, including prostaglandins, lipoxins and resolvins), yielding their corresponding keto (oxo) metabolites. Decreases the levels of the pro-proliferative prostaglandins such as prostaglandin E2 (whose activity is increased in cancer because of an increase in the expression of cyclooxygenase 2) and generates oxo-fatty acid products that can profoundly influence cell function by abrogating pro-inflammatory cytokine expression. Converts resolvins E1, D1 and D2 to their oxo products, which represents a mode of resolvin inactivation. Resolvin E1 plays important roles during the resolution phase of acute inflammation, while resolvins D1 and D2 have a unique role in obesity-induced adipose inflammation.</text>
</comment>
<comment type="catalytic activity">
    <reaction evidence="21">
        <text>resolvin E1 + NAD(+) = 18-oxo-resolvin E1 + NADH + H(+)</text>
        <dbReference type="Rhea" id="RHEA:49244"/>
        <dbReference type="ChEBI" id="CHEBI:15378"/>
        <dbReference type="ChEBI" id="CHEBI:57540"/>
        <dbReference type="ChEBI" id="CHEBI:57945"/>
        <dbReference type="ChEBI" id="CHEBI:91000"/>
        <dbReference type="ChEBI" id="CHEBI:91001"/>
    </reaction>
    <physiologicalReaction direction="left-to-right" evidence="21">
        <dbReference type="Rhea" id="RHEA:49245"/>
    </physiologicalReaction>
</comment>
<comment type="catalytic activity">
    <reaction evidence="11">
        <text>14-hydroxy-(4Z,7Z,10Z,12E,16Z,19Z)-docosahexaenoate + NAD(+) = 14-oxo-(4Z,7Z,10Z,12E,16Z,19Z)-docosahexaenoate + NADH + H(+)</text>
        <dbReference type="Rhea" id="RHEA:48952"/>
        <dbReference type="ChEBI" id="CHEBI:15378"/>
        <dbReference type="ChEBI" id="CHEBI:57540"/>
        <dbReference type="ChEBI" id="CHEBI:57945"/>
        <dbReference type="ChEBI" id="CHEBI:90866"/>
        <dbReference type="ChEBI" id="CHEBI:90867"/>
    </reaction>
    <physiologicalReaction direction="left-to-right" evidence="11">
        <dbReference type="Rhea" id="RHEA:48953"/>
    </physiologicalReaction>
</comment>
<comment type="catalytic activity">
    <reaction evidence="20">
        <text>(15S)-hydroxy-(5Z,8Z,11Z,13E)-eicosatetraenoate + NAD(+) = 15-oxo-(5Z,8Z,11Z,13E)-eicosatetraenoate + NADH + H(+)</text>
        <dbReference type="Rhea" id="RHEA:23260"/>
        <dbReference type="ChEBI" id="CHEBI:15378"/>
        <dbReference type="ChEBI" id="CHEBI:57409"/>
        <dbReference type="ChEBI" id="CHEBI:57410"/>
        <dbReference type="ChEBI" id="CHEBI:57540"/>
        <dbReference type="ChEBI" id="CHEBI:57945"/>
        <dbReference type="EC" id="1.1.1.232"/>
    </reaction>
    <physiologicalReaction direction="left-to-right" evidence="20">
        <dbReference type="Rhea" id="RHEA:23261"/>
    </physiologicalReaction>
</comment>
<dbReference type="Gene3D" id="3.40.50.720">
    <property type="entry name" value="NAD(P)-binding Rossmann-like Domain"/>
    <property type="match status" value="1"/>
</dbReference>
<accession>A0AAV4XUG5</accession>
<comment type="catalytic activity">
    <reaction evidence="12">
        <text>15-oxo-(5S,6R)-dihydroxy-(7E,9E,11Z)-eicosatrienoate + NADH + H(+) = (5S,6R,15S)-trihydroxy-(7E,9E,11Z)-eicosatrienoate + NAD(+)</text>
        <dbReference type="Rhea" id="RHEA:41596"/>
        <dbReference type="ChEBI" id="CHEBI:15378"/>
        <dbReference type="ChEBI" id="CHEBI:57540"/>
        <dbReference type="ChEBI" id="CHEBI:57945"/>
        <dbReference type="ChEBI" id="CHEBI:78325"/>
        <dbReference type="ChEBI" id="CHEBI:78329"/>
    </reaction>
    <physiologicalReaction direction="left-to-right" evidence="12">
        <dbReference type="Rhea" id="RHEA:41597"/>
    </physiologicalReaction>
</comment>
<comment type="caution">
    <text evidence="23">The sequence shown here is derived from an EMBL/GenBank/DDBJ whole genome shotgun (WGS) entry which is preliminary data.</text>
</comment>
<evidence type="ECO:0000256" key="1">
    <source>
        <dbReference type="ARBA" id="ARBA00006484"/>
    </source>
</evidence>
<evidence type="ECO:0000256" key="20">
    <source>
        <dbReference type="ARBA" id="ARBA00049151"/>
    </source>
</evidence>
<comment type="catalytic activity">
    <reaction evidence="17">
        <text>prostaglandin A1 + NAD(+) = 15-oxo-prostaglandin A1 + NADH + H(+)</text>
        <dbReference type="Rhea" id="RHEA:41263"/>
        <dbReference type="ChEBI" id="CHEBI:15378"/>
        <dbReference type="ChEBI" id="CHEBI:57398"/>
        <dbReference type="ChEBI" id="CHEBI:57540"/>
        <dbReference type="ChEBI" id="CHEBI:57945"/>
        <dbReference type="ChEBI" id="CHEBI:85072"/>
    </reaction>
    <physiologicalReaction direction="left-to-right" evidence="17">
        <dbReference type="Rhea" id="RHEA:41264"/>
    </physiologicalReaction>
</comment>
<dbReference type="GO" id="GO:0005737">
    <property type="term" value="C:cytoplasm"/>
    <property type="evidence" value="ECO:0007669"/>
    <property type="project" value="TreeGrafter"/>
</dbReference>
<evidence type="ECO:0000256" key="15">
    <source>
        <dbReference type="ARBA" id="ARBA00048393"/>
    </source>
</evidence>
<evidence type="ECO:0000256" key="11">
    <source>
        <dbReference type="ARBA" id="ARBA00048008"/>
    </source>
</evidence>
<evidence type="ECO:0000256" key="12">
    <source>
        <dbReference type="ARBA" id="ARBA00048140"/>
    </source>
</evidence>
<dbReference type="InterPro" id="IPR020904">
    <property type="entry name" value="Sc_DH/Rdtase_CS"/>
</dbReference>
<evidence type="ECO:0000313" key="24">
    <source>
        <dbReference type="Proteomes" id="UP001054945"/>
    </source>
</evidence>
<sequence length="251" mass="27207">MSEDPVAIVTGGAQGLGAAICKQLLEASYRVCIADIQEDKLKEVTDLYDESYVIVSHCDVSKESDFIKTFELTLKTFQRVDVLINNAGIGGEQNPRRVLDVNLMGPMIGCQLALKYMGKSNGGQGGMVINIASTSGFVPCSAMPAYVSSKHGVVGLTRCYGLPYHLDKDGVTFAALCPYFIDTPLLKHSSTGLLYPGLDFSKRTDLLSPAYVAKGAIKLLKDRINGSTLIVMEDGYHYVRVPEEFKNIPVG</sequence>
<gene>
    <name evidence="23" type="primary">HPGD</name>
    <name evidence="23" type="ORF">CEXT_100931</name>
</gene>
<comment type="catalytic activity">
    <reaction evidence="16">
        <text>lipoxin A4 + NAD(+) = 15-oxo-(5S,6R)-dihydroxy-(7E,9E,11Z,13E)-eicosatetraenoate + NADH + H(+)</text>
        <dbReference type="Rhea" id="RHEA:41572"/>
        <dbReference type="ChEBI" id="CHEBI:15378"/>
        <dbReference type="ChEBI" id="CHEBI:57540"/>
        <dbReference type="ChEBI" id="CHEBI:57945"/>
        <dbReference type="ChEBI" id="CHEBI:67026"/>
        <dbReference type="ChEBI" id="CHEBI:78311"/>
    </reaction>
    <physiologicalReaction direction="left-to-right" evidence="16">
        <dbReference type="Rhea" id="RHEA:41573"/>
    </physiologicalReaction>
</comment>
<dbReference type="EC" id="1.1.1.232" evidence="4"/>
<dbReference type="PANTHER" id="PTHR44229">
    <property type="entry name" value="15-HYDROXYPROSTAGLANDIN DEHYDROGENASE [NAD(+)]"/>
    <property type="match status" value="1"/>
</dbReference>
<evidence type="ECO:0000256" key="4">
    <source>
        <dbReference type="ARBA" id="ARBA00039060"/>
    </source>
</evidence>
<evidence type="ECO:0000256" key="14">
    <source>
        <dbReference type="ARBA" id="ARBA00048170"/>
    </source>
</evidence>
<organism evidence="23 24">
    <name type="scientific">Caerostris extrusa</name>
    <name type="common">Bark spider</name>
    <name type="synonym">Caerostris bankana</name>
    <dbReference type="NCBI Taxonomy" id="172846"/>
    <lineage>
        <taxon>Eukaryota</taxon>
        <taxon>Metazoa</taxon>
        <taxon>Ecdysozoa</taxon>
        <taxon>Arthropoda</taxon>
        <taxon>Chelicerata</taxon>
        <taxon>Arachnida</taxon>
        <taxon>Araneae</taxon>
        <taxon>Araneomorphae</taxon>
        <taxon>Entelegynae</taxon>
        <taxon>Araneoidea</taxon>
        <taxon>Araneidae</taxon>
        <taxon>Caerostris</taxon>
    </lineage>
</organism>
<protein>
    <recommendedName>
        <fullName evidence="5">15-hydroxyprostaglandin dehydrogenase [NAD(+)]</fullName>
        <ecNumber evidence="3">1.1.1.141</ecNumber>
        <ecNumber evidence="4">1.1.1.232</ecNumber>
    </recommendedName>
    <alternativeName>
        <fullName evidence="7">Eicosanoid/docosanoid dehydrogenase [NAD(+)]</fullName>
    </alternativeName>
    <alternativeName>
        <fullName evidence="6">Prostaglandin dehydrogenase 1</fullName>
    </alternativeName>
</protein>
<dbReference type="PRINTS" id="PR00081">
    <property type="entry name" value="GDHRDH"/>
</dbReference>
<dbReference type="PANTHER" id="PTHR44229:SF4">
    <property type="entry name" value="15-HYDROXYPROSTAGLANDIN DEHYDROGENASE [NAD(+)]"/>
    <property type="match status" value="1"/>
</dbReference>
<evidence type="ECO:0000256" key="21">
    <source>
        <dbReference type="ARBA" id="ARBA00049188"/>
    </source>
</evidence>
<comment type="catalytic activity">
    <reaction evidence="9">
        <text>prostaglandin E1 + NAD(+) = 15-oxoprostaglandin E1 + NADH + H(+)</text>
        <dbReference type="Rhea" id="RHEA:16477"/>
        <dbReference type="ChEBI" id="CHEBI:15378"/>
        <dbReference type="ChEBI" id="CHEBI:57397"/>
        <dbReference type="ChEBI" id="CHEBI:57401"/>
        <dbReference type="ChEBI" id="CHEBI:57540"/>
        <dbReference type="ChEBI" id="CHEBI:57945"/>
    </reaction>
    <physiologicalReaction direction="left-to-right" evidence="9">
        <dbReference type="Rhea" id="RHEA:16478"/>
    </physiologicalReaction>
</comment>
<evidence type="ECO:0000256" key="19">
    <source>
        <dbReference type="ARBA" id="ARBA00048921"/>
    </source>
</evidence>
<evidence type="ECO:0000256" key="17">
    <source>
        <dbReference type="ARBA" id="ARBA00048611"/>
    </source>
</evidence>
<dbReference type="Pfam" id="PF00106">
    <property type="entry name" value="adh_short"/>
    <property type="match status" value="1"/>
</dbReference>
<dbReference type="SUPFAM" id="SSF51735">
    <property type="entry name" value="NAD(P)-binding Rossmann-fold domains"/>
    <property type="match status" value="1"/>
</dbReference>
<evidence type="ECO:0000313" key="23">
    <source>
        <dbReference type="EMBL" id="GIY98682.1"/>
    </source>
</evidence>
<keyword evidence="2" id="KW-0560">Oxidoreductase</keyword>
<comment type="catalytic activity">
    <reaction evidence="14">
        <text>resolvin D1 + NAD(+) = 17-oxoresolvin D1 + NADH + H(+)</text>
        <dbReference type="Rhea" id="RHEA:50128"/>
        <dbReference type="ChEBI" id="CHEBI:15378"/>
        <dbReference type="ChEBI" id="CHEBI:57540"/>
        <dbReference type="ChEBI" id="CHEBI:57945"/>
        <dbReference type="ChEBI" id="CHEBI:132079"/>
        <dbReference type="ChEBI" id="CHEBI:132081"/>
    </reaction>
    <physiologicalReaction direction="left-to-right" evidence="14">
        <dbReference type="Rhea" id="RHEA:50129"/>
    </physiologicalReaction>
</comment>
<evidence type="ECO:0000256" key="16">
    <source>
        <dbReference type="ARBA" id="ARBA00048535"/>
    </source>
</evidence>
<evidence type="ECO:0000256" key="10">
    <source>
        <dbReference type="ARBA" id="ARBA00047672"/>
    </source>
</evidence>
<dbReference type="InterPro" id="IPR002347">
    <property type="entry name" value="SDR_fam"/>
</dbReference>
<comment type="catalytic activity">
    <reaction evidence="18">
        <text>prostaglandin E2 + NAD(+) = 15-oxoprostaglandin E2 + NADH + H(+)</text>
        <dbReference type="Rhea" id="RHEA:11876"/>
        <dbReference type="ChEBI" id="CHEBI:15378"/>
        <dbReference type="ChEBI" id="CHEBI:57400"/>
        <dbReference type="ChEBI" id="CHEBI:57540"/>
        <dbReference type="ChEBI" id="CHEBI:57945"/>
        <dbReference type="ChEBI" id="CHEBI:606564"/>
        <dbReference type="EC" id="1.1.1.141"/>
    </reaction>
    <physiologicalReaction direction="left-to-right" evidence="18">
        <dbReference type="Rhea" id="RHEA:11877"/>
    </physiologicalReaction>
</comment>
<comment type="catalytic activity">
    <reaction evidence="19">
        <text>resolvin D2 + NAD(+) = 16-oxoresolvin D2 + NADH + H(+)</text>
        <dbReference type="Rhea" id="RHEA:53588"/>
        <dbReference type="ChEBI" id="CHEBI:15378"/>
        <dbReference type="ChEBI" id="CHEBI:57540"/>
        <dbReference type="ChEBI" id="CHEBI:57945"/>
        <dbReference type="ChEBI" id="CHEBI:133367"/>
        <dbReference type="ChEBI" id="CHEBI:137498"/>
    </reaction>
    <physiologicalReaction direction="left-to-right" evidence="19">
        <dbReference type="Rhea" id="RHEA:53589"/>
    </physiologicalReaction>
</comment>
<dbReference type="Proteomes" id="UP001054945">
    <property type="component" value="Unassembled WGS sequence"/>
</dbReference>
<dbReference type="PRINTS" id="PR00080">
    <property type="entry name" value="SDRFAMILY"/>
</dbReference>
<dbReference type="EMBL" id="BPLR01018325">
    <property type="protein sequence ID" value="GIY98682.1"/>
    <property type="molecule type" value="Genomic_DNA"/>
</dbReference>
<reference evidence="23 24" key="1">
    <citation type="submission" date="2021-06" db="EMBL/GenBank/DDBJ databases">
        <title>Caerostris extrusa draft genome.</title>
        <authorList>
            <person name="Kono N."/>
            <person name="Arakawa K."/>
        </authorList>
    </citation>
    <scope>NUCLEOTIDE SEQUENCE [LARGE SCALE GENOMIC DNA]</scope>
</reference>
<evidence type="ECO:0000256" key="7">
    <source>
        <dbReference type="ARBA" id="ARBA00042026"/>
    </source>
</evidence>
<evidence type="ECO:0000256" key="2">
    <source>
        <dbReference type="ARBA" id="ARBA00023002"/>
    </source>
</evidence>
<proteinExistence type="inferred from homology"/>
<dbReference type="InterPro" id="IPR036291">
    <property type="entry name" value="NAD(P)-bd_dom_sf"/>
</dbReference>